<feature type="transmembrane region" description="Helical" evidence="2">
    <location>
        <begin position="74"/>
        <end position="95"/>
    </location>
</feature>
<dbReference type="Proteomes" id="UP000006640">
    <property type="component" value="Chromosome"/>
</dbReference>
<dbReference type="OrthoDB" id="9921188at2"/>
<keyword evidence="2" id="KW-1133">Transmembrane helix</keyword>
<sequence>MTVLQEILIYAYNISFLLAPINWVILALPWVRRVLARHRVLVAVTMLPIQPALTFFVISSAIELLPRLDIYWEDILFVIVAYLNGLVAFLVVIQIQELVSRRTARSGPVTGPADGPGPGDTGLPRTRRLEPPGS</sequence>
<keyword evidence="4" id="KW-1185">Reference proteome</keyword>
<dbReference type="AlphaFoldDB" id="D6Y6L5"/>
<evidence type="ECO:0000256" key="2">
    <source>
        <dbReference type="SAM" id="Phobius"/>
    </source>
</evidence>
<feature type="transmembrane region" description="Helical" evidence="2">
    <location>
        <begin position="40"/>
        <end position="62"/>
    </location>
</feature>
<protein>
    <submittedName>
        <fullName evidence="3">Uncharacterized protein</fullName>
    </submittedName>
</protein>
<evidence type="ECO:0000313" key="4">
    <source>
        <dbReference type="Proteomes" id="UP000006640"/>
    </source>
</evidence>
<dbReference type="HOGENOM" id="CLU_1895192_0_0_11"/>
<organism evidence="3 4">
    <name type="scientific">Thermobispora bispora (strain ATCC 19993 / DSM 43833 / CBS 139.67 / JCM 10125 / KCTC 9307 / NBRC 14880 / R51)</name>
    <dbReference type="NCBI Taxonomy" id="469371"/>
    <lineage>
        <taxon>Bacteria</taxon>
        <taxon>Bacillati</taxon>
        <taxon>Actinomycetota</taxon>
        <taxon>Actinomycetes</taxon>
        <taxon>Streptosporangiales</taxon>
        <taxon>Streptosporangiaceae</taxon>
        <taxon>Thermobispora</taxon>
    </lineage>
</organism>
<gene>
    <name evidence="3" type="ordered locus">Tbis_0863</name>
</gene>
<feature type="transmembrane region" description="Helical" evidence="2">
    <location>
        <begin position="7"/>
        <end position="28"/>
    </location>
</feature>
<dbReference type="EMBL" id="CP001874">
    <property type="protein sequence ID" value="ADG87587.1"/>
    <property type="molecule type" value="Genomic_DNA"/>
</dbReference>
<name>D6Y6L5_THEBD</name>
<accession>D6Y6L5</accession>
<evidence type="ECO:0000313" key="3">
    <source>
        <dbReference type="EMBL" id="ADG87587.1"/>
    </source>
</evidence>
<reference evidence="3 4" key="1">
    <citation type="submission" date="2010-01" db="EMBL/GenBank/DDBJ databases">
        <title>The complete genome of Thermobispora bispora DSM 43833.</title>
        <authorList>
            <consortium name="US DOE Joint Genome Institute (JGI-PGF)"/>
            <person name="Lucas S."/>
            <person name="Copeland A."/>
            <person name="Lapidus A."/>
            <person name="Glavina del Rio T."/>
            <person name="Dalin E."/>
            <person name="Tice H."/>
            <person name="Bruce D."/>
            <person name="Goodwin L."/>
            <person name="Pitluck S."/>
            <person name="Kyrpides N."/>
            <person name="Mavromatis K."/>
            <person name="Ivanova N."/>
            <person name="Mikhailova N."/>
            <person name="Chertkov O."/>
            <person name="Brettin T."/>
            <person name="Detter J.C."/>
            <person name="Han C."/>
            <person name="Larimer F."/>
            <person name="Land M."/>
            <person name="Hauser L."/>
            <person name="Markowitz V."/>
            <person name="Cheng J.-F."/>
            <person name="Hugenholtz P."/>
            <person name="Woyke T."/>
            <person name="Wu D."/>
            <person name="Jando M."/>
            <person name="Schneider S."/>
            <person name="Klenk H.-P."/>
            <person name="Eisen J.A."/>
        </authorList>
    </citation>
    <scope>NUCLEOTIDE SEQUENCE [LARGE SCALE GENOMIC DNA]</scope>
    <source>
        <strain evidence="4">ATCC 19993 / DSM 43833 / CBS 139.67 / JCM 10125 / KCTC 9307 / NBRC 14880 / R51</strain>
    </source>
</reference>
<keyword evidence="2" id="KW-0472">Membrane</keyword>
<dbReference type="KEGG" id="tbi:Tbis_0863"/>
<dbReference type="RefSeq" id="WP_013131120.1">
    <property type="nucleotide sequence ID" value="NC_014165.1"/>
</dbReference>
<feature type="region of interest" description="Disordered" evidence="1">
    <location>
        <begin position="101"/>
        <end position="134"/>
    </location>
</feature>
<evidence type="ECO:0000256" key="1">
    <source>
        <dbReference type="SAM" id="MobiDB-lite"/>
    </source>
</evidence>
<keyword evidence="2" id="KW-0812">Transmembrane</keyword>
<proteinExistence type="predicted"/>